<organism evidence="1 2">
    <name type="scientific">Papilio machaon</name>
    <name type="common">Old World swallowtail butterfly</name>
    <dbReference type="NCBI Taxonomy" id="76193"/>
    <lineage>
        <taxon>Eukaryota</taxon>
        <taxon>Metazoa</taxon>
        <taxon>Ecdysozoa</taxon>
        <taxon>Arthropoda</taxon>
        <taxon>Hexapoda</taxon>
        <taxon>Insecta</taxon>
        <taxon>Pterygota</taxon>
        <taxon>Neoptera</taxon>
        <taxon>Endopterygota</taxon>
        <taxon>Lepidoptera</taxon>
        <taxon>Glossata</taxon>
        <taxon>Ditrysia</taxon>
        <taxon>Papilionoidea</taxon>
        <taxon>Papilionidae</taxon>
        <taxon>Papilioninae</taxon>
        <taxon>Papilio</taxon>
    </lineage>
</organism>
<evidence type="ECO:0000313" key="1">
    <source>
        <dbReference type="EMBL" id="KPJ14236.1"/>
    </source>
</evidence>
<accession>A0A194RE82</accession>
<dbReference type="Proteomes" id="UP000053240">
    <property type="component" value="Unassembled WGS sequence"/>
</dbReference>
<dbReference type="InParanoid" id="A0A194RE82"/>
<protein>
    <submittedName>
        <fullName evidence="1">Uncharacterized protein</fullName>
    </submittedName>
</protein>
<reference evidence="1 2" key="1">
    <citation type="journal article" date="2015" name="Nat. Commun.">
        <title>Outbred genome sequencing and CRISPR/Cas9 gene editing in butterflies.</title>
        <authorList>
            <person name="Li X."/>
            <person name="Fan D."/>
            <person name="Zhang W."/>
            <person name="Liu G."/>
            <person name="Zhang L."/>
            <person name="Zhao L."/>
            <person name="Fang X."/>
            <person name="Chen L."/>
            <person name="Dong Y."/>
            <person name="Chen Y."/>
            <person name="Ding Y."/>
            <person name="Zhao R."/>
            <person name="Feng M."/>
            <person name="Zhu Y."/>
            <person name="Feng Y."/>
            <person name="Jiang X."/>
            <person name="Zhu D."/>
            <person name="Xiang H."/>
            <person name="Feng X."/>
            <person name="Li S."/>
            <person name="Wang J."/>
            <person name="Zhang G."/>
            <person name="Kronforst M.R."/>
            <person name="Wang W."/>
        </authorList>
    </citation>
    <scope>NUCLEOTIDE SEQUENCE [LARGE SCALE GENOMIC DNA]</scope>
    <source>
        <strain evidence="1">Ya'a_city_454_Pm</strain>
        <tissue evidence="1">Whole body</tissue>
    </source>
</reference>
<gene>
    <name evidence="1" type="ORF">RR48_06986</name>
</gene>
<dbReference type="AlphaFoldDB" id="A0A194RE82"/>
<dbReference type="EMBL" id="KQ460500">
    <property type="protein sequence ID" value="KPJ14236.1"/>
    <property type="molecule type" value="Genomic_DNA"/>
</dbReference>
<keyword evidence="2" id="KW-1185">Reference proteome</keyword>
<proteinExistence type="predicted"/>
<sequence length="285" mass="30322">MFVCISDYPVIIHAGPSNCVLGARSAGTKAGPVPSFACLSSLCLACPDPALAYVCLTHTSRASRQLPSSAHFGLARTTSTCPTAFPLVLVLAIVFSVHAAPAPKPGLFHPLPVYHHSVLHAPILHSHTSVVHTPVVHHVIVCLALPLPQTSSKPITIYTSEPIKLEQVIKKEPEPKTTESPMHAFIHALMTAKPEEKKKPEAPAPTVLPYYMTILLAIIAYTQAGIIAPVVHPVVAHPVVHSVHSVHPVVHPVVHHAAPIVHAPVVHAAPIVPIVKHTPVIAVHH</sequence>
<name>A0A194RE82_PAPMA</name>
<evidence type="ECO:0000313" key="2">
    <source>
        <dbReference type="Proteomes" id="UP000053240"/>
    </source>
</evidence>